<comment type="caution">
    <text evidence="5">The sequence shown here is derived from an EMBL/GenBank/DDBJ whole genome shotgun (WGS) entry which is preliminary data.</text>
</comment>
<sequence>MINGKKFYLYNGYTYSFGFASRVGQRWRCSCGCKAFIVVSTDVTFAKSQRGGQLIVFKGYSYSLQKYRDTVVQWRCTMVQPGTAKRCTAKLFTDIEYKVLENCGDHCHRKPKFIKRDNVLVRVY</sequence>
<feature type="domain" description="FLYWCH-type" evidence="4">
    <location>
        <begin position="45"/>
        <end position="108"/>
    </location>
</feature>
<dbReference type="InterPro" id="IPR007588">
    <property type="entry name" value="Znf_FLYWCH"/>
</dbReference>
<keyword evidence="6" id="KW-1185">Reference proteome</keyword>
<dbReference type="Gene3D" id="2.20.25.240">
    <property type="match status" value="1"/>
</dbReference>
<gene>
    <name evidence="5" type="ORF">ABMA27_001304</name>
</gene>
<evidence type="ECO:0000313" key="5">
    <source>
        <dbReference type="EMBL" id="KAL0881441.1"/>
    </source>
</evidence>
<protein>
    <recommendedName>
        <fullName evidence="4">FLYWCH-type domain-containing protein</fullName>
    </recommendedName>
</protein>
<evidence type="ECO:0000256" key="2">
    <source>
        <dbReference type="ARBA" id="ARBA00022771"/>
    </source>
</evidence>
<name>A0ABR3HY03_LOXSC</name>
<dbReference type="Proteomes" id="UP001549920">
    <property type="component" value="Unassembled WGS sequence"/>
</dbReference>
<keyword evidence="3" id="KW-0862">Zinc</keyword>
<evidence type="ECO:0000259" key="4">
    <source>
        <dbReference type="Pfam" id="PF04500"/>
    </source>
</evidence>
<keyword evidence="2" id="KW-0863">Zinc-finger</keyword>
<dbReference type="Pfam" id="PF04500">
    <property type="entry name" value="FLYWCH"/>
    <property type="match status" value="1"/>
</dbReference>
<evidence type="ECO:0000313" key="6">
    <source>
        <dbReference type="Proteomes" id="UP001549920"/>
    </source>
</evidence>
<reference evidence="5 6" key="1">
    <citation type="submission" date="2024-06" db="EMBL/GenBank/DDBJ databases">
        <title>A chromosome-level genome assembly of beet webworm, Loxostege sticticalis.</title>
        <authorList>
            <person name="Zhang Y."/>
        </authorList>
    </citation>
    <scope>NUCLEOTIDE SEQUENCE [LARGE SCALE GENOMIC DNA]</scope>
    <source>
        <strain evidence="5">AQ026</strain>
        <tissue evidence="5">Whole body</tissue>
    </source>
</reference>
<organism evidence="5 6">
    <name type="scientific">Loxostege sticticalis</name>
    <name type="common">Beet webworm moth</name>
    <dbReference type="NCBI Taxonomy" id="481309"/>
    <lineage>
        <taxon>Eukaryota</taxon>
        <taxon>Metazoa</taxon>
        <taxon>Ecdysozoa</taxon>
        <taxon>Arthropoda</taxon>
        <taxon>Hexapoda</taxon>
        <taxon>Insecta</taxon>
        <taxon>Pterygota</taxon>
        <taxon>Neoptera</taxon>
        <taxon>Endopterygota</taxon>
        <taxon>Lepidoptera</taxon>
        <taxon>Glossata</taxon>
        <taxon>Ditrysia</taxon>
        <taxon>Pyraloidea</taxon>
        <taxon>Crambidae</taxon>
        <taxon>Pyraustinae</taxon>
        <taxon>Loxostege</taxon>
    </lineage>
</organism>
<dbReference type="EMBL" id="JBEUOH010000011">
    <property type="protein sequence ID" value="KAL0881441.1"/>
    <property type="molecule type" value="Genomic_DNA"/>
</dbReference>
<evidence type="ECO:0000256" key="1">
    <source>
        <dbReference type="ARBA" id="ARBA00022723"/>
    </source>
</evidence>
<accession>A0ABR3HY03</accession>
<evidence type="ECO:0000256" key="3">
    <source>
        <dbReference type="ARBA" id="ARBA00022833"/>
    </source>
</evidence>
<keyword evidence="1" id="KW-0479">Metal-binding</keyword>
<proteinExistence type="predicted"/>